<dbReference type="InterPro" id="IPR057206">
    <property type="entry name" value="DUF7884"/>
</dbReference>
<reference evidence="8 9" key="1">
    <citation type="journal article" date="2019" name="Front. Microbiol.">
        <title>Thermoanaerosceptrum fracticalcis gen. nov. sp. nov., a Novel Fumarate-Fermenting Microorganism From a Deep Fractured Carbonate Aquifer of the US Great Basin.</title>
        <authorList>
            <person name="Hamilton-Brehm S.D."/>
            <person name="Stewart L.E."/>
            <person name="Zavarin M."/>
            <person name="Caldwell M."/>
            <person name="Lawson P.A."/>
            <person name="Onstott T.C."/>
            <person name="Grzymski J."/>
            <person name="Neveux I."/>
            <person name="Lollar B.S."/>
            <person name="Russell C.E."/>
            <person name="Moser D.P."/>
        </authorList>
    </citation>
    <scope>NUCLEOTIDE SEQUENCE [LARGE SCALE GENOMIC DNA]</scope>
    <source>
        <strain evidence="8 9">DRI-13</strain>
    </source>
</reference>
<dbReference type="AlphaFoldDB" id="A0A7G6E3U9"/>
<dbReference type="Gene3D" id="3.40.50.150">
    <property type="entry name" value="Vaccinia Virus protein VP39"/>
    <property type="match status" value="1"/>
</dbReference>
<evidence type="ECO:0000313" key="9">
    <source>
        <dbReference type="Proteomes" id="UP000515847"/>
    </source>
</evidence>
<evidence type="ECO:0000313" key="8">
    <source>
        <dbReference type="EMBL" id="QNB46753.1"/>
    </source>
</evidence>
<evidence type="ECO:0000256" key="3">
    <source>
        <dbReference type="ARBA" id="ARBA00022679"/>
    </source>
</evidence>
<dbReference type="EMBL" id="CP045798">
    <property type="protein sequence ID" value="QNB46753.1"/>
    <property type="molecule type" value="Genomic_DNA"/>
</dbReference>
<dbReference type="CDD" id="cd02440">
    <property type="entry name" value="AdoMet_MTases"/>
    <property type="match status" value="1"/>
</dbReference>
<feature type="active site" evidence="6">
    <location>
        <position position="360"/>
    </location>
</feature>
<dbReference type="SUPFAM" id="SSF53335">
    <property type="entry name" value="S-adenosyl-L-methionine-dependent methyltransferases"/>
    <property type="match status" value="1"/>
</dbReference>
<dbReference type="PANTHER" id="PTHR43667">
    <property type="entry name" value="CYCLOPROPANE-FATTY-ACYL-PHOSPHOLIPID SYNTHASE"/>
    <property type="match status" value="1"/>
</dbReference>
<keyword evidence="5" id="KW-0443">Lipid metabolism</keyword>
<evidence type="ECO:0000256" key="1">
    <source>
        <dbReference type="ARBA" id="ARBA00010815"/>
    </source>
</evidence>
<dbReference type="InterPro" id="IPR003333">
    <property type="entry name" value="CMAS"/>
</dbReference>
<keyword evidence="4" id="KW-0949">S-adenosyl-L-methionine</keyword>
<sequence length="393" mass="45687">MQKQLMHQLLSQVATGSLAVTYWDGTTEQYGNGNPACRIIFNNPLDPKKVLGDPVMALGEAYMDGAIEFEGELEKFLKLAFLNKNSFLQRNPRVRKTLLRWQRPNSLQQQKMDVQHHYDLGNDFFALWLDETMSYSCAYFCSPQDSLYQAQLQKIDHVLKKLQLRPGETLLDIGSGWGWLIIRAAQQYQVKTLGITLSEEQYRETKRRIQELALEELVEVELMDYRTLAESGRTFDKVVSIGMLEHVGRANLPRYMASVDKLLAPQGLSLLHTITHLKEGPVNSWIEKYIFPGGYIPSLRELIWLLPEYDFHLLDVESLRLHYAMTLDRWAANFEKNAETVHKRYGERFVRMWRLYLQSCAASFRYSGLDIHQILFSKGLNNNLPLTRHYLYV</sequence>
<name>A0A7G6E3U9_THEFR</name>
<evidence type="ECO:0000256" key="4">
    <source>
        <dbReference type="ARBA" id="ARBA00022691"/>
    </source>
</evidence>
<evidence type="ECO:0000259" key="7">
    <source>
        <dbReference type="Pfam" id="PF25371"/>
    </source>
</evidence>
<evidence type="ECO:0000256" key="2">
    <source>
        <dbReference type="ARBA" id="ARBA00022603"/>
    </source>
</evidence>
<evidence type="ECO:0000256" key="6">
    <source>
        <dbReference type="PIRSR" id="PIRSR003085-1"/>
    </source>
</evidence>
<keyword evidence="2 8" id="KW-0489">Methyltransferase</keyword>
<dbReference type="GO" id="GO:0032259">
    <property type="term" value="P:methylation"/>
    <property type="evidence" value="ECO:0007669"/>
    <property type="project" value="UniProtKB-KW"/>
</dbReference>
<dbReference type="InterPro" id="IPR029063">
    <property type="entry name" value="SAM-dependent_MTases_sf"/>
</dbReference>
<feature type="domain" description="DUF7884" evidence="7">
    <location>
        <begin position="6"/>
        <end position="91"/>
    </location>
</feature>
<accession>A0A7G6E3U9</accession>
<dbReference type="Pfam" id="PF25371">
    <property type="entry name" value="DUF7884"/>
    <property type="match status" value="1"/>
</dbReference>
<dbReference type="PANTHER" id="PTHR43667:SF1">
    <property type="entry name" value="CYCLOPROPANE-FATTY-ACYL-PHOSPHOLIPID SYNTHASE"/>
    <property type="match status" value="1"/>
</dbReference>
<dbReference type="PIRSF" id="PIRSF003085">
    <property type="entry name" value="CMAS"/>
    <property type="match status" value="1"/>
</dbReference>
<comment type="similarity">
    <text evidence="1">Belongs to the CFA/CMAS family.</text>
</comment>
<evidence type="ECO:0000256" key="5">
    <source>
        <dbReference type="ARBA" id="ARBA00023098"/>
    </source>
</evidence>
<dbReference type="OrthoDB" id="9782855at2"/>
<dbReference type="Pfam" id="PF02353">
    <property type="entry name" value="CMAS"/>
    <property type="match status" value="1"/>
</dbReference>
<dbReference type="KEGG" id="tfr:BR63_10805"/>
<dbReference type="GO" id="GO:0008610">
    <property type="term" value="P:lipid biosynthetic process"/>
    <property type="evidence" value="ECO:0007669"/>
    <property type="project" value="InterPro"/>
</dbReference>
<proteinExistence type="inferred from homology"/>
<gene>
    <name evidence="8" type="ORF">BR63_10805</name>
</gene>
<dbReference type="Proteomes" id="UP000515847">
    <property type="component" value="Chromosome"/>
</dbReference>
<keyword evidence="9" id="KW-1185">Reference proteome</keyword>
<organism evidence="8 9">
    <name type="scientific">Thermanaerosceptrum fracticalcis</name>
    <dbReference type="NCBI Taxonomy" id="1712410"/>
    <lineage>
        <taxon>Bacteria</taxon>
        <taxon>Bacillati</taxon>
        <taxon>Bacillota</taxon>
        <taxon>Clostridia</taxon>
        <taxon>Eubacteriales</taxon>
        <taxon>Peptococcaceae</taxon>
        <taxon>Thermanaerosceptrum</taxon>
    </lineage>
</organism>
<protein>
    <submittedName>
        <fullName evidence="8">Methyltransferase domain-containing protein</fullName>
    </submittedName>
</protein>
<keyword evidence="3 8" id="KW-0808">Transferase</keyword>
<dbReference type="InterPro" id="IPR050723">
    <property type="entry name" value="CFA/CMAS"/>
</dbReference>
<dbReference type="GO" id="GO:0008168">
    <property type="term" value="F:methyltransferase activity"/>
    <property type="evidence" value="ECO:0007669"/>
    <property type="project" value="UniProtKB-KW"/>
</dbReference>
<dbReference type="RefSeq" id="WP_034420124.1">
    <property type="nucleotide sequence ID" value="NZ_CP045798.1"/>
</dbReference>